<gene>
    <name evidence="7" type="primary">cbiE</name>
    <name evidence="7" type="ORF">FYJ83_04190</name>
</gene>
<evidence type="ECO:0000256" key="2">
    <source>
        <dbReference type="ARBA" id="ARBA00022573"/>
    </source>
</evidence>
<protein>
    <submittedName>
        <fullName evidence="7">Precorrin-6y C5,15-methyltransferase (Decarboxylating) subunit CbiE</fullName>
    </submittedName>
</protein>
<keyword evidence="5" id="KW-0949">S-adenosyl-L-methionine</keyword>
<keyword evidence="4 7" id="KW-0808">Transferase</keyword>
<sequence>MLIVAGIGPGNPNYLTYDVREKIENTEHILAFGRIANSLKDIRDDIVEVNKVEEILNYIDDEKEILLLASGDPNFFGIVEFLKKKGLRVKEVLPGISSFQYMMAKLQRSWQEGVFLSLHGRSGGLESIKDNRLSILLIDKDNLPSKISKDLYRLNIKGKIYAGFNLSYDDEKIIVRNIGEEIEDISSLGVVVIENEMD</sequence>
<dbReference type="Gene3D" id="3.40.1010.10">
    <property type="entry name" value="Cobalt-precorrin-4 Transmethylase, Domain 1"/>
    <property type="match status" value="1"/>
</dbReference>
<keyword evidence="3 7" id="KW-0489">Methyltransferase</keyword>
<comment type="pathway">
    <text evidence="1">Cofactor biosynthesis; adenosylcobalamin biosynthesis.</text>
</comment>
<evidence type="ECO:0000256" key="3">
    <source>
        <dbReference type="ARBA" id="ARBA00022603"/>
    </source>
</evidence>
<dbReference type="UniPathway" id="UPA00148"/>
<dbReference type="GO" id="GO:0032259">
    <property type="term" value="P:methylation"/>
    <property type="evidence" value="ECO:0007669"/>
    <property type="project" value="UniProtKB-KW"/>
</dbReference>
<dbReference type="InterPro" id="IPR000878">
    <property type="entry name" value="4pyrrol_Mease"/>
</dbReference>
<dbReference type="Proteomes" id="UP000469523">
    <property type="component" value="Unassembled WGS sequence"/>
</dbReference>
<dbReference type="GO" id="GO:0009236">
    <property type="term" value="P:cobalamin biosynthetic process"/>
    <property type="evidence" value="ECO:0007669"/>
    <property type="project" value="UniProtKB-UniPathway"/>
</dbReference>
<name>A0A6N7XSC9_9FIRM</name>
<proteinExistence type="predicted"/>
<dbReference type="InterPro" id="IPR050714">
    <property type="entry name" value="Cobalamin_biosynth_MTase"/>
</dbReference>
<dbReference type="InterPro" id="IPR014777">
    <property type="entry name" value="4pyrrole_Mease_sub1"/>
</dbReference>
<evidence type="ECO:0000256" key="4">
    <source>
        <dbReference type="ARBA" id="ARBA00022679"/>
    </source>
</evidence>
<dbReference type="SUPFAM" id="SSF53790">
    <property type="entry name" value="Tetrapyrrole methylase"/>
    <property type="match status" value="1"/>
</dbReference>
<reference evidence="7 8" key="1">
    <citation type="submission" date="2019-09" db="EMBL/GenBank/DDBJ databases">
        <title>In-depth cultivation of the pig gut microbiome towards novel bacterial diversity and tailored functional studies.</title>
        <authorList>
            <person name="Wylensek D."/>
            <person name="Hitch T.C.A."/>
            <person name="Clavel T."/>
        </authorList>
    </citation>
    <scope>NUCLEOTIDE SEQUENCE [LARGE SCALE GENOMIC DNA]</scope>
    <source>
        <strain evidence="7 8">WCA3-693-APC-4?</strain>
    </source>
</reference>
<dbReference type="Pfam" id="PF00590">
    <property type="entry name" value="TP_methylase"/>
    <property type="match status" value="1"/>
</dbReference>
<evidence type="ECO:0000313" key="7">
    <source>
        <dbReference type="EMBL" id="MSU00667.1"/>
    </source>
</evidence>
<dbReference type="EMBL" id="VUNQ01000006">
    <property type="protein sequence ID" value="MSU00667.1"/>
    <property type="molecule type" value="Genomic_DNA"/>
</dbReference>
<dbReference type="InterPro" id="IPR035996">
    <property type="entry name" value="4pyrrol_Methylase_sf"/>
</dbReference>
<dbReference type="RefSeq" id="WP_154439095.1">
    <property type="nucleotide sequence ID" value="NZ_JAHLPJ010000001.1"/>
</dbReference>
<keyword evidence="8" id="KW-1185">Reference proteome</keyword>
<keyword evidence="2" id="KW-0169">Cobalamin biosynthesis</keyword>
<dbReference type="PANTHER" id="PTHR43182">
    <property type="entry name" value="COBALT-PRECORRIN-6B C(15)-METHYLTRANSFERASE (DECARBOXYLATING)"/>
    <property type="match status" value="1"/>
</dbReference>
<dbReference type="AlphaFoldDB" id="A0A6N7XSC9"/>
<dbReference type="PANTHER" id="PTHR43182:SF1">
    <property type="entry name" value="COBALT-PRECORRIN-7 C(5)-METHYLTRANSFERASE"/>
    <property type="match status" value="1"/>
</dbReference>
<comment type="caution">
    <text evidence="7">The sequence shown here is derived from an EMBL/GenBank/DDBJ whole genome shotgun (WGS) entry which is preliminary data.</text>
</comment>
<dbReference type="NCBIfam" id="TIGR02467">
    <property type="entry name" value="CbiE"/>
    <property type="match status" value="1"/>
</dbReference>
<dbReference type="CDD" id="cd11644">
    <property type="entry name" value="Precorrin-6Y-MT"/>
    <property type="match status" value="1"/>
</dbReference>
<organism evidence="7 8">
    <name type="scientific">Tissierella pigra</name>
    <dbReference type="NCBI Taxonomy" id="2607614"/>
    <lineage>
        <taxon>Bacteria</taxon>
        <taxon>Bacillati</taxon>
        <taxon>Bacillota</taxon>
        <taxon>Tissierellia</taxon>
        <taxon>Tissierellales</taxon>
        <taxon>Tissierellaceae</taxon>
        <taxon>Tissierella</taxon>
    </lineage>
</organism>
<evidence type="ECO:0000313" key="8">
    <source>
        <dbReference type="Proteomes" id="UP000469523"/>
    </source>
</evidence>
<evidence type="ECO:0000256" key="1">
    <source>
        <dbReference type="ARBA" id="ARBA00004953"/>
    </source>
</evidence>
<dbReference type="InterPro" id="IPR012818">
    <property type="entry name" value="CbiE"/>
</dbReference>
<feature type="domain" description="Tetrapyrrole methylase" evidence="6">
    <location>
        <begin position="1"/>
        <end position="180"/>
    </location>
</feature>
<dbReference type="GO" id="GO:0008276">
    <property type="term" value="F:protein methyltransferase activity"/>
    <property type="evidence" value="ECO:0007669"/>
    <property type="project" value="InterPro"/>
</dbReference>
<evidence type="ECO:0000256" key="5">
    <source>
        <dbReference type="ARBA" id="ARBA00022691"/>
    </source>
</evidence>
<evidence type="ECO:0000259" key="6">
    <source>
        <dbReference type="Pfam" id="PF00590"/>
    </source>
</evidence>
<accession>A0A6N7XSC9</accession>